<feature type="domain" description="Transposase IS110-like N-terminal" evidence="1">
    <location>
        <begin position="6"/>
        <end position="169"/>
    </location>
</feature>
<feature type="domain" description="Transposase IS116/IS110/IS902 C-terminal" evidence="2">
    <location>
        <begin position="276"/>
        <end position="358"/>
    </location>
</feature>
<dbReference type="InterPro" id="IPR047650">
    <property type="entry name" value="Transpos_IS110"/>
</dbReference>
<name>A0A2W7HTF7_9PROT</name>
<dbReference type="NCBIfam" id="NF033542">
    <property type="entry name" value="transpos_IS110"/>
    <property type="match status" value="1"/>
</dbReference>
<dbReference type="GO" id="GO:0003677">
    <property type="term" value="F:DNA binding"/>
    <property type="evidence" value="ECO:0007669"/>
    <property type="project" value="InterPro"/>
</dbReference>
<evidence type="ECO:0000313" key="3">
    <source>
        <dbReference type="EMBL" id="PZW36879.1"/>
    </source>
</evidence>
<accession>A0A2W7HTF7</accession>
<protein>
    <submittedName>
        <fullName evidence="3">Transposase IS116/IS110/IS902 family protein</fullName>
    </submittedName>
</protein>
<dbReference type="Pfam" id="PF01548">
    <property type="entry name" value="DEDD_Tnp_IS110"/>
    <property type="match status" value="1"/>
</dbReference>
<proteinExistence type="predicted"/>
<comment type="caution">
    <text evidence="3">The sequence shown here is derived from an EMBL/GenBank/DDBJ whole genome shotgun (WGS) entry which is preliminary data.</text>
</comment>
<sequence>MQRISVGIDIAKEIHWVTAIDADGVVQINRKLLNTPTDIASLADQLGALAGPGDGPEGSTIRIGLDVIGGIAGLAEAMLAAAGFTLLHVPGLAVNRARQGTVGGENKSDPRDARTIADQVRSRADLRRIEPATEIDLEIRLLVGRRRDLVHAQTQRVARMHDMLVSIFPGLEACLDLTTKGPLHLLTKFVTPAELRTAGKKRLVRHLQAAGGLPNVEALADRALAVAAEQNIAVPAERMTARLIRELAAEALASRARLIELDRELEALLQRHPDAALIRSLPGMGVVLSAELIAEAGNLSRFRSADALASAAGMAPVLRQSGRTRFLRRPTGGNKGLKRVFYQSAFCSLAHSDSRAFYDRKRREGKRHHQAVIALARRRVNVLWAVVQNRTPFQT</sequence>
<dbReference type="OrthoDB" id="5289737at2"/>
<dbReference type="Proteomes" id="UP000249688">
    <property type="component" value="Unassembled WGS sequence"/>
</dbReference>
<dbReference type="InterPro" id="IPR002525">
    <property type="entry name" value="Transp_IS110-like_N"/>
</dbReference>
<organism evidence="3 4">
    <name type="scientific">Humitalea rosea</name>
    <dbReference type="NCBI Taxonomy" id="990373"/>
    <lineage>
        <taxon>Bacteria</taxon>
        <taxon>Pseudomonadati</taxon>
        <taxon>Pseudomonadota</taxon>
        <taxon>Alphaproteobacteria</taxon>
        <taxon>Acetobacterales</taxon>
        <taxon>Roseomonadaceae</taxon>
        <taxon>Humitalea</taxon>
    </lineage>
</organism>
<reference evidence="3 4" key="1">
    <citation type="submission" date="2018-06" db="EMBL/GenBank/DDBJ databases">
        <title>Genomic Encyclopedia of Archaeal and Bacterial Type Strains, Phase II (KMG-II): from individual species to whole genera.</title>
        <authorList>
            <person name="Goeker M."/>
        </authorList>
    </citation>
    <scope>NUCLEOTIDE SEQUENCE [LARGE SCALE GENOMIC DNA]</scope>
    <source>
        <strain evidence="3 4">DSM 24525</strain>
    </source>
</reference>
<keyword evidence="4" id="KW-1185">Reference proteome</keyword>
<dbReference type="RefSeq" id="WP_111400672.1">
    <property type="nucleotide sequence ID" value="NZ_QKYU01000065.1"/>
</dbReference>
<dbReference type="EMBL" id="QKYU01000065">
    <property type="protein sequence ID" value="PZW36879.1"/>
    <property type="molecule type" value="Genomic_DNA"/>
</dbReference>
<dbReference type="AlphaFoldDB" id="A0A2W7HTF7"/>
<dbReference type="GO" id="GO:0004803">
    <property type="term" value="F:transposase activity"/>
    <property type="evidence" value="ECO:0007669"/>
    <property type="project" value="InterPro"/>
</dbReference>
<evidence type="ECO:0000313" key="4">
    <source>
        <dbReference type="Proteomes" id="UP000249688"/>
    </source>
</evidence>
<dbReference type="Pfam" id="PF02371">
    <property type="entry name" value="Transposase_20"/>
    <property type="match status" value="1"/>
</dbReference>
<feature type="non-terminal residue" evidence="3">
    <location>
        <position position="395"/>
    </location>
</feature>
<dbReference type="PANTHER" id="PTHR33055:SF3">
    <property type="entry name" value="PUTATIVE TRANSPOSASE FOR IS117-RELATED"/>
    <property type="match status" value="1"/>
</dbReference>
<evidence type="ECO:0000259" key="2">
    <source>
        <dbReference type="Pfam" id="PF02371"/>
    </source>
</evidence>
<gene>
    <name evidence="3" type="ORF">C8P66_1651</name>
</gene>
<dbReference type="GO" id="GO:0006313">
    <property type="term" value="P:DNA transposition"/>
    <property type="evidence" value="ECO:0007669"/>
    <property type="project" value="InterPro"/>
</dbReference>
<dbReference type="InterPro" id="IPR003346">
    <property type="entry name" value="Transposase_20"/>
</dbReference>
<dbReference type="PANTHER" id="PTHR33055">
    <property type="entry name" value="TRANSPOSASE FOR INSERTION SEQUENCE ELEMENT IS1111A"/>
    <property type="match status" value="1"/>
</dbReference>
<evidence type="ECO:0000259" key="1">
    <source>
        <dbReference type="Pfam" id="PF01548"/>
    </source>
</evidence>